<comment type="caution">
    <text evidence="1">The sequence shown here is derived from an EMBL/GenBank/DDBJ whole genome shotgun (WGS) entry which is preliminary data.</text>
</comment>
<dbReference type="EMBL" id="AZIL01000517">
    <property type="protein sequence ID" value="EWM27217.1"/>
    <property type="molecule type" value="Genomic_DNA"/>
</dbReference>
<evidence type="ECO:0000313" key="1">
    <source>
        <dbReference type="EMBL" id="EWM27217.1"/>
    </source>
</evidence>
<name>W7TME5_9STRA</name>
<gene>
    <name evidence="1" type="ORF">Naga_100010g54</name>
</gene>
<keyword evidence="2" id="KW-1185">Reference proteome</keyword>
<reference evidence="1 2" key="1">
    <citation type="journal article" date="2014" name="Mol. Plant">
        <title>Chromosome Scale Genome Assembly and Transcriptome Profiling of Nannochloropsis gaditana in Nitrogen Depletion.</title>
        <authorList>
            <person name="Corteggiani Carpinelli E."/>
            <person name="Telatin A."/>
            <person name="Vitulo N."/>
            <person name="Forcato C."/>
            <person name="D'Angelo M."/>
            <person name="Schiavon R."/>
            <person name="Vezzi A."/>
            <person name="Giacometti G.M."/>
            <person name="Morosinotto T."/>
            <person name="Valle G."/>
        </authorList>
    </citation>
    <scope>NUCLEOTIDE SEQUENCE [LARGE SCALE GENOMIC DNA]</scope>
    <source>
        <strain evidence="1 2">B-31</strain>
    </source>
</reference>
<dbReference type="AlphaFoldDB" id="W7TME5"/>
<protein>
    <submittedName>
        <fullName evidence="1">Uncharacterized protein</fullName>
    </submittedName>
</protein>
<accession>W7TME5</accession>
<sequence>MTITSSIVKFIASVRLVISNLYGRITCYSPTLALHNGITTLFTCTALEISTIRGSYKIGSMKLSLSRARTHTCIAHTRYTNNAHLFIYVYVGYEGKYDNTL</sequence>
<proteinExistence type="predicted"/>
<evidence type="ECO:0000313" key="2">
    <source>
        <dbReference type="Proteomes" id="UP000019335"/>
    </source>
</evidence>
<dbReference type="Proteomes" id="UP000019335">
    <property type="component" value="Chromosome 7"/>
</dbReference>
<organism evidence="1 2">
    <name type="scientific">Nannochloropsis gaditana</name>
    <dbReference type="NCBI Taxonomy" id="72520"/>
    <lineage>
        <taxon>Eukaryota</taxon>
        <taxon>Sar</taxon>
        <taxon>Stramenopiles</taxon>
        <taxon>Ochrophyta</taxon>
        <taxon>Eustigmatophyceae</taxon>
        <taxon>Eustigmatales</taxon>
        <taxon>Monodopsidaceae</taxon>
        <taxon>Nannochloropsis</taxon>
    </lineage>
</organism>